<dbReference type="UniPathway" id="UPA00047">
    <property type="reaction ID" value="UER00058"/>
</dbReference>
<dbReference type="AlphaFoldDB" id="A0A1I4EYY2"/>
<feature type="modified residue" description="N6-(pyridoxal phosphate)lysine" evidence="14">
    <location>
        <position position="202"/>
    </location>
</feature>
<dbReference type="Pfam" id="PF01063">
    <property type="entry name" value="Aminotran_4"/>
    <property type="match status" value="1"/>
</dbReference>
<keyword evidence="7 17" id="KW-0028">Amino-acid biosynthesis</keyword>
<sequence length="358" mass="39474">MKFGFMEKDVDKNGGRKRMTVELDWENLGFEYRELPYRYISHFKDGKWDDGKLTGDATLHLSEGSPALHYGQQGFEGLKAYRTKSGKINLFRPDRNAERLQATARRLRMAEVPTDKFIDAVKQVVKANEDFVPPYGTGATLYLRPLLIGVGGLVGVKPADEYIFTIFAVPVGSYFKGGLVPTNFLVSRDYDRAAPHGTGAAKVGGNYAASIEPGQKAHEAGYSDVIYLDPATHTKIEEVGAANFFGITKNNEFITPLSPSILPSITKYSLLQLAEERLGMKAIEGDVFVDQLDDFVEAGACGTAAVISPIGAIDDQDKHHVFYSETEVGPVTQRLYNELVGIQFGDKEAPEGWIYTLE</sequence>
<organism evidence="19 20">
    <name type="scientific">Lactococcus garvieae</name>
    <dbReference type="NCBI Taxonomy" id="1363"/>
    <lineage>
        <taxon>Bacteria</taxon>
        <taxon>Bacillati</taxon>
        <taxon>Bacillota</taxon>
        <taxon>Bacilli</taxon>
        <taxon>Lactobacillales</taxon>
        <taxon>Streptococcaceae</taxon>
        <taxon>Lactococcus</taxon>
    </lineage>
</organism>
<evidence type="ECO:0000256" key="1">
    <source>
        <dbReference type="ARBA" id="ARBA00001933"/>
    </source>
</evidence>
<dbReference type="GO" id="GO:0009097">
    <property type="term" value="P:isoleucine biosynthetic process"/>
    <property type="evidence" value="ECO:0007669"/>
    <property type="project" value="UniProtKB-UniPathway"/>
</dbReference>
<dbReference type="InterPro" id="IPR033939">
    <property type="entry name" value="BCAT_family"/>
</dbReference>
<dbReference type="PIRSF" id="PIRSF006468">
    <property type="entry name" value="BCAT1"/>
    <property type="match status" value="1"/>
</dbReference>
<reference evidence="19 20" key="1">
    <citation type="submission" date="2016-10" db="EMBL/GenBank/DDBJ databases">
        <authorList>
            <person name="de Groot N.N."/>
        </authorList>
    </citation>
    <scope>NUCLEOTIDE SEQUENCE [LARGE SCALE GENOMIC DNA]</scope>
    <source>
        <strain evidence="19 20">M79</strain>
    </source>
</reference>
<evidence type="ECO:0000256" key="9">
    <source>
        <dbReference type="ARBA" id="ARBA00022898"/>
    </source>
</evidence>
<dbReference type="PROSITE" id="PS00770">
    <property type="entry name" value="AA_TRANSFER_CLASS_4"/>
    <property type="match status" value="1"/>
</dbReference>
<comment type="pathway">
    <text evidence="3 18">Amino-acid biosynthesis; L-valine biosynthesis; L-valine from pyruvate: step 4/4.</text>
</comment>
<name>A0A1I4EYY2_9LACT</name>
<gene>
    <name evidence="19" type="ORF">SAMN05216438_101232</name>
</gene>
<dbReference type="NCBIfam" id="NF009897">
    <property type="entry name" value="PRK13357.1"/>
    <property type="match status" value="1"/>
</dbReference>
<comment type="cofactor">
    <cofactor evidence="1 16">
        <name>pyridoxal 5'-phosphate</name>
        <dbReference type="ChEBI" id="CHEBI:597326"/>
    </cofactor>
</comment>
<evidence type="ECO:0000256" key="4">
    <source>
        <dbReference type="ARBA" id="ARBA00005072"/>
    </source>
</evidence>
<dbReference type="GO" id="GO:0052655">
    <property type="term" value="F:L-valine-2-oxoglutarate transaminase activity"/>
    <property type="evidence" value="ECO:0007669"/>
    <property type="project" value="RHEA"/>
</dbReference>
<dbReference type="Proteomes" id="UP000181969">
    <property type="component" value="Unassembled WGS sequence"/>
</dbReference>
<evidence type="ECO:0000256" key="14">
    <source>
        <dbReference type="PIRSR" id="PIRSR006468-1"/>
    </source>
</evidence>
<dbReference type="GO" id="GO:0009099">
    <property type="term" value="P:L-valine biosynthetic process"/>
    <property type="evidence" value="ECO:0007669"/>
    <property type="project" value="UniProtKB-UniPathway"/>
</dbReference>
<dbReference type="InterPro" id="IPR018300">
    <property type="entry name" value="Aminotrans_IV_CS"/>
</dbReference>
<comment type="catalytic activity">
    <reaction evidence="12 17">
        <text>L-isoleucine + 2-oxoglutarate = (S)-3-methyl-2-oxopentanoate + L-glutamate</text>
        <dbReference type="Rhea" id="RHEA:24801"/>
        <dbReference type="ChEBI" id="CHEBI:16810"/>
        <dbReference type="ChEBI" id="CHEBI:29985"/>
        <dbReference type="ChEBI" id="CHEBI:35146"/>
        <dbReference type="ChEBI" id="CHEBI:58045"/>
        <dbReference type="EC" id="2.6.1.42"/>
    </reaction>
</comment>
<keyword evidence="6 17" id="KW-0032">Aminotransferase</keyword>
<evidence type="ECO:0000313" key="20">
    <source>
        <dbReference type="Proteomes" id="UP000181969"/>
    </source>
</evidence>
<comment type="pathway">
    <text evidence="4 18">Amino-acid biosynthesis; L-leucine biosynthesis; L-leucine from 3-methyl-2-oxobutanoate: step 4/4.</text>
</comment>
<dbReference type="GO" id="GO:0052654">
    <property type="term" value="F:L-leucine-2-oxoglutarate transaminase activity"/>
    <property type="evidence" value="ECO:0007669"/>
    <property type="project" value="RHEA"/>
</dbReference>
<dbReference type="InterPro" id="IPR043132">
    <property type="entry name" value="BCAT-like_C"/>
</dbReference>
<protein>
    <recommendedName>
        <fullName evidence="17">Branched-chain-amino-acid aminotransferase</fullName>
        <ecNumber evidence="17">2.6.1.42</ecNumber>
    </recommendedName>
</protein>
<dbReference type="GO" id="GO:0009098">
    <property type="term" value="P:L-leucine biosynthetic process"/>
    <property type="evidence" value="ECO:0007669"/>
    <property type="project" value="UniProtKB-UniPathway"/>
</dbReference>
<evidence type="ECO:0000256" key="2">
    <source>
        <dbReference type="ARBA" id="ARBA00004824"/>
    </source>
</evidence>
<evidence type="ECO:0000256" key="7">
    <source>
        <dbReference type="ARBA" id="ARBA00022605"/>
    </source>
</evidence>
<dbReference type="PANTHER" id="PTHR42825:SF2">
    <property type="entry name" value="BRANCHED-CHAIN-AMINO-ACID AMINOTRANSFERASE 3, CHLOROPLASTIC-RELATED"/>
    <property type="match status" value="1"/>
</dbReference>
<dbReference type="InterPro" id="IPR005786">
    <property type="entry name" value="B_amino_transII"/>
</dbReference>
<evidence type="ECO:0000256" key="5">
    <source>
        <dbReference type="ARBA" id="ARBA00009320"/>
    </source>
</evidence>
<dbReference type="EC" id="2.6.1.42" evidence="17"/>
<evidence type="ECO:0000256" key="11">
    <source>
        <dbReference type="ARBA" id="ARBA00048212"/>
    </source>
</evidence>
<accession>A0A1I4EYY2</accession>
<evidence type="ECO:0000256" key="16">
    <source>
        <dbReference type="RuleBase" id="RU004516"/>
    </source>
</evidence>
<evidence type="ECO:0000256" key="8">
    <source>
        <dbReference type="ARBA" id="ARBA00022679"/>
    </source>
</evidence>
<dbReference type="PANTHER" id="PTHR42825">
    <property type="entry name" value="AMINO ACID AMINOTRANSFERASE"/>
    <property type="match status" value="1"/>
</dbReference>
<dbReference type="Gene3D" id="3.20.10.10">
    <property type="entry name" value="D-amino Acid Aminotransferase, subunit A, domain 2"/>
    <property type="match status" value="1"/>
</dbReference>
<keyword evidence="10 17" id="KW-0100">Branched-chain amino acid biosynthesis</keyword>
<proteinExistence type="inferred from homology"/>
<evidence type="ECO:0000256" key="13">
    <source>
        <dbReference type="ARBA" id="ARBA00049229"/>
    </source>
</evidence>
<evidence type="ECO:0000256" key="17">
    <source>
        <dbReference type="RuleBase" id="RU004517"/>
    </source>
</evidence>
<evidence type="ECO:0000256" key="10">
    <source>
        <dbReference type="ARBA" id="ARBA00023304"/>
    </source>
</evidence>
<dbReference type="InterPro" id="IPR043131">
    <property type="entry name" value="BCAT-like_N"/>
</dbReference>
<dbReference type="InterPro" id="IPR001544">
    <property type="entry name" value="Aminotrans_IV"/>
</dbReference>
<dbReference type="SUPFAM" id="SSF56752">
    <property type="entry name" value="D-aminoacid aminotransferase-like PLP-dependent enzymes"/>
    <property type="match status" value="1"/>
</dbReference>
<evidence type="ECO:0000256" key="15">
    <source>
        <dbReference type="RuleBase" id="RU004106"/>
    </source>
</evidence>
<dbReference type="InterPro" id="IPR036038">
    <property type="entry name" value="Aminotransferase-like"/>
</dbReference>
<dbReference type="CDD" id="cd01557">
    <property type="entry name" value="BCAT_beta_family"/>
    <property type="match status" value="1"/>
</dbReference>
<comment type="pathway">
    <text evidence="2 18">Amino-acid biosynthesis; L-isoleucine biosynthesis; L-isoleucine from 2-oxobutanoate: step 4/4.</text>
</comment>
<evidence type="ECO:0000313" key="19">
    <source>
        <dbReference type="EMBL" id="SFL09787.1"/>
    </source>
</evidence>
<comment type="similarity">
    <text evidence="5 15">Belongs to the class-IV pyridoxal-phosphate-dependent aminotransferase family.</text>
</comment>
<dbReference type="UniPathway" id="UPA00048">
    <property type="reaction ID" value="UER00073"/>
</dbReference>
<dbReference type="GO" id="GO:0052656">
    <property type="term" value="F:L-isoleucine-2-oxoglutarate transaminase activity"/>
    <property type="evidence" value="ECO:0007669"/>
    <property type="project" value="RHEA"/>
</dbReference>
<keyword evidence="8 17" id="KW-0808">Transferase</keyword>
<keyword evidence="9 16" id="KW-0663">Pyridoxal phosphate</keyword>
<evidence type="ECO:0000256" key="3">
    <source>
        <dbReference type="ARBA" id="ARBA00004931"/>
    </source>
</evidence>
<dbReference type="Gene3D" id="3.30.470.10">
    <property type="match status" value="1"/>
</dbReference>
<dbReference type="EMBL" id="FOTJ01000001">
    <property type="protein sequence ID" value="SFL09787.1"/>
    <property type="molecule type" value="Genomic_DNA"/>
</dbReference>
<dbReference type="FunFam" id="3.30.470.10:FF:000004">
    <property type="entry name" value="Branched-chain-amino-acid aminotransferase"/>
    <property type="match status" value="1"/>
</dbReference>
<evidence type="ECO:0000256" key="12">
    <source>
        <dbReference type="ARBA" id="ARBA00048798"/>
    </source>
</evidence>
<evidence type="ECO:0000256" key="6">
    <source>
        <dbReference type="ARBA" id="ARBA00022576"/>
    </source>
</evidence>
<dbReference type="NCBIfam" id="TIGR01123">
    <property type="entry name" value="ilvE_II"/>
    <property type="match status" value="1"/>
</dbReference>
<dbReference type="FunFam" id="3.20.10.10:FF:000006">
    <property type="entry name" value="Branched-chain amino acid aminotransferase"/>
    <property type="match status" value="1"/>
</dbReference>
<comment type="catalytic activity">
    <reaction evidence="13 17">
        <text>L-leucine + 2-oxoglutarate = 4-methyl-2-oxopentanoate + L-glutamate</text>
        <dbReference type="Rhea" id="RHEA:18321"/>
        <dbReference type="ChEBI" id="CHEBI:16810"/>
        <dbReference type="ChEBI" id="CHEBI:17865"/>
        <dbReference type="ChEBI" id="CHEBI:29985"/>
        <dbReference type="ChEBI" id="CHEBI:57427"/>
        <dbReference type="EC" id="2.6.1.42"/>
    </reaction>
</comment>
<comment type="catalytic activity">
    <reaction evidence="11 17">
        <text>L-valine + 2-oxoglutarate = 3-methyl-2-oxobutanoate + L-glutamate</text>
        <dbReference type="Rhea" id="RHEA:24813"/>
        <dbReference type="ChEBI" id="CHEBI:11851"/>
        <dbReference type="ChEBI" id="CHEBI:16810"/>
        <dbReference type="ChEBI" id="CHEBI:29985"/>
        <dbReference type="ChEBI" id="CHEBI:57762"/>
        <dbReference type="EC" id="2.6.1.42"/>
    </reaction>
</comment>
<dbReference type="UniPathway" id="UPA00049">
    <property type="reaction ID" value="UER00062"/>
</dbReference>
<evidence type="ECO:0000256" key="18">
    <source>
        <dbReference type="RuleBase" id="RU004519"/>
    </source>
</evidence>